<protein>
    <submittedName>
        <fullName evidence="2">Uncharacterized protein</fullName>
    </submittedName>
</protein>
<evidence type="ECO:0000313" key="3">
    <source>
        <dbReference type="Proteomes" id="UP000683000"/>
    </source>
</evidence>
<feature type="region of interest" description="Disordered" evidence="1">
    <location>
        <begin position="353"/>
        <end position="375"/>
    </location>
</feature>
<sequence>MSAVLQYPPELLFTICAHVYAAGLPPFTRSLDPIALRDYGAPTALPSSMPPANCPEPVVRRTLAHLCLVNRAWYDAAKPWLWQKIEVRLPRSWLALLEEITGGEDQSTEDNTALAVEQSIYAVTKAALATAPIPGASTDADALQKWKESILETLSGPDGSIPPELLSPPASRDPSPRRLRAKSKSPARWKIMRTISDAVQNVMEMNEPGFYVPTLHDSRPGRFVQHIDFNHFRTIGMRRSVEEGMNSRFVTGKRVEALLKEMPNLTTFGATEYMDGALTLPVLNELFLRGIPSRGRSRPSRGRGLMSNDSDNELEEDERERRRDCKDLEAVDFTGCVSAVFVGTLTEFVNTHLLPHDGDSSGSEDEERADARRSRTLPAVRFSREESLMFPGLQRLGLRGVKSIQPHILTPFVLAFPSLTHLDLSATRVTPGLLDALGDSPVRLHSLALARCTRLTGESIRDFLVRAPAAARIQELTLYGDQTFPSPLSAEDLSEIFTLAPCFLSGELTYLDLSSAPITEELLQECRPQPKLRSLGLSYIPQLDLKAITMFIQTKAMGVEVLTLVSTSPELDWSRAGAGMGGPRGSARQASLALHTQVIGPLCTPPYTSIHSPEPIVPQAPTHLRVIELSIQVLVGLGGGAGSWRIIRSKGGRGWYADAASGWVGGELRRELPPDHPFRIEMERLADANGNVSSGVGMACEENGGSAWLRDAGPRGRLIRRGFVCVPRMNEPKIPMHVTMRTGLCIKGTDLELCLDSRPL</sequence>
<dbReference type="AlphaFoldDB" id="A0A8I2YP23"/>
<evidence type="ECO:0000313" key="2">
    <source>
        <dbReference type="EMBL" id="KAG6374497.1"/>
    </source>
</evidence>
<dbReference type="InterPro" id="IPR032675">
    <property type="entry name" value="LRR_dom_sf"/>
</dbReference>
<comment type="caution">
    <text evidence="2">The sequence shown here is derived from an EMBL/GenBank/DDBJ whole genome shotgun (WGS) entry which is preliminary data.</text>
</comment>
<feature type="region of interest" description="Disordered" evidence="1">
    <location>
        <begin position="154"/>
        <end position="184"/>
    </location>
</feature>
<gene>
    <name evidence="2" type="ORF">JVT61DRAFT_4540</name>
</gene>
<dbReference type="EMBL" id="JAGFBS010000018">
    <property type="protein sequence ID" value="KAG6374497.1"/>
    <property type="molecule type" value="Genomic_DNA"/>
</dbReference>
<feature type="region of interest" description="Disordered" evidence="1">
    <location>
        <begin position="293"/>
        <end position="321"/>
    </location>
</feature>
<proteinExistence type="predicted"/>
<dbReference type="Proteomes" id="UP000683000">
    <property type="component" value="Unassembled WGS sequence"/>
</dbReference>
<evidence type="ECO:0000256" key="1">
    <source>
        <dbReference type="SAM" id="MobiDB-lite"/>
    </source>
</evidence>
<name>A0A8I2YP23_9AGAM</name>
<organism evidence="2 3">
    <name type="scientific">Boletus reticuloceps</name>
    <dbReference type="NCBI Taxonomy" id="495285"/>
    <lineage>
        <taxon>Eukaryota</taxon>
        <taxon>Fungi</taxon>
        <taxon>Dikarya</taxon>
        <taxon>Basidiomycota</taxon>
        <taxon>Agaricomycotina</taxon>
        <taxon>Agaricomycetes</taxon>
        <taxon>Agaricomycetidae</taxon>
        <taxon>Boletales</taxon>
        <taxon>Boletineae</taxon>
        <taxon>Boletaceae</taxon>
        <taxon>Boletoideae</taxon>
        <taxon>Boletus</taxon>
    </lineage>
</organism>
<dbReference type="Gene3D" id="3.80.10.10">
    <property type="entry name" value="Ribonuclease Inhibitor"/>
    <property type="match status" value="1"/>
</dbReference>
<reference evidence="2" key="1">
    <citation type="submission" date="2021-03" db="EMBL/GenBank/DDBJ databases">
        <title>Evolutionary innovations through gain and loss of genes in the ectomycorrhizal Boletales.</title>
        <authorList>
            <person name="Wu G."/>
            <person name="Miyauchi S."/>
            <person name="Morin E."/>
            <person name="Yang Z.-L."/>
            <person name="Xu J."/>
            <person name="Martin F.M."/>
        </authorList>
    </citation>
    <scope>NUCLEOTIDE SEQUENCE</scope>
    <source>
        <strain evidence="2">BR01</strain>
    </source>
</reference>
<dbReference type="SUPFAM" id="SSF52047">
    <property type="entry name" value="RNI-like"/>
    <property type="match status" value="1"/>
</dbReference>
<keyword evidence="3" id="KW-1185">Reference proteome</keyword>
<dbReference type="OrthoDB" id="9994419at2759"/>
<accession>A0A8I2YP23</accession>